<sequence length="70" mass="7845">MVYALMRHDGETISACWFYCLHWNSHRLNVKMKSRTGEATILGISKLDMFTTECTEAPGVSSIVFVCPGC</sequence>
<name>A0A4Y2ECB9_ARAVE</name>
<proteinExistence type="predicted"/>
<evidence type="ECO:0000313" key="2">
    <source>
        <dbReference type="Proteomes" id="UP000499080"/>
    </source>
</evidence>
<gene>
    <name evidence="1" type="ORF">AVEN_32069_1</name>
</gene>
<keyword evidence="2" id="KW-1185">Reference proteome</keyword>
<evidence type="ECO:0000313" key="1">
    <source>
        <dbReference type="EMBL" id="GBM26813.1"/>
    </source>
</evidence>
<protein>
    <submittedName>
        <fullName evidence="1">Uncharacterized protein</fullName>
    </submittedName>
</protein>
<reference evidence="1 2" key="1">
    <citation type="journal article" date="2019" name="Sci. Rep.">
        <title>Orb-weaving spider Araneus ventricosus genome elucidates the spidroin gene catalogue.</title>
        <authorList>
            <person name="Kono N."/>
            <person name="Nakamura H."/>
            <person name="Ohtoshi R."/>
            <person name="Moran D.A.P."/>
            <person name="Shinohara A."/>
            <person name="Yoshida Y."/>
            <person name="Fujiwara M."/>
            <person name="Mori M."/>
            <person name="Tomita M."/>
            <person name="Arakawa K."/>
        </authorList>
    </citation>
    <scope>NUCLEOTIDE SEQUENCE [LARGE SCALE GENOMIC DNA]</scope>
</reference>
<dbReference type="EMBL" id="BGPR01000570">
    <property type="protein sequence ID" value="GBM26813.1"/>
    <property type="molecule type" value="Genomic_DNA"/>
</dbReference>
<dbReference type="AlphaFoldDB" id="A0A4Y2ECB9"/>
<organism evidence="1 2">
    <name type="scientific">Araneus ventricosus</name>
    <name type="common">Orbweaver spider</name>
    <name type="synonym">Epeira ventricosa</name>
    <dbReference type="NCBI Taxonomy" id="182803"/>
    <lineage>
        <taxon>Eukaryota</taxon>
        <taxon>Metazoa</taxon>
        <taxon>Ecdysozoa</taxon>
        <taxon>Arthropoda</taxon>
        <taxon>Chelicerata</taxon>
        <taxon>Arachnida</taxon>
        <taxon>Araneae</taxon>
        <taxon>Araneomorphae</taxon>
        <taxon>Entelegynae</taxon>
        <taxon>Araneoidea</taxon>
        <taxon>Araneidae</taxon>
        <taxon>Araneus</taxon>
    </lineage>
</organism>
<comment type="caution">
    <text evidence="1">The sequence shown here is derived from an EMBL/GenBank/DDBJ whole genome shotgun (WGS) entry which is preliminary data.</text>
</comment>
<accession>A0A4Y2ECB9</accession>
<dbReference type="Proteomes" id="UP000499080">
    <property type="component" value="Unassembled WGS sequence"/>
</dbReference>